<evidence type="ECO:0000259" key="14">
    <source>
        <dbReference type="PROSITE" id="PS51473"/>
    </source>
</evidence>
<dbReference type="FunFam" id="1.10.510.10:FF:000336">
    <property type="entry name" value="Cysteine-rich receptor-like protein kinase 2"/>
    <property type="match status" value="1"/>
</dbReference>
<dbReference type="Gene3D" id="3.30.430.20">
    <property type="entry name" value="Gnk2 domain, C-X8-C-X2-C motif"/>
    <property type="match status" value="2"/>
</dbReference>
<dbReference type="InterPro" id="IPR001245">
    <property type="entry name" value="Ser-Thr/Tyr_kinase_cat_dom"/>
</dbReference>
<dbReference type="PROSITE" id="PS00107">
    <property type="entry name" value="PROTEIN_KINASE_ATP"/>
    <property type="match status" value="1"/>
</dbReference>
<evidence type="ECO:0000256" key="9">
    <source>
        <dbReference type="ARBA" id="ARBA00023180"/>
    </source>
</evidence>
<dbReference type="Gene3D" id="1.10.510.10">
    <property type="entry name" value="Transferase(Phosphotransferase) domain 1"/>
    <property type="match status" value="1"/>
</dbReference>
<dbReference type="Pfam" id="PF07714">
    <property type="entry name" value="PK_Tyr_Ser-Thr"/>
    <property type="match status" value="1"/>
</dbReference>
<keyword evidence="4" id="KW-0677">Repeat</keyword>
<dbReference type="EMBL" id="JAATIQ010000026">
    <property type="protein sequence ID" value="KAF4398465.1"/>
    <property type="molecule type" value="Genomic_DNA"/>
</dbReference>
<organism evidence="15 16">
    <name type="scientific">Cannabis sativa</name>
    <name type="common">Hemp</name>
    <name type="synonym">Marijuana</name>
    <dbReference type="NCBI Taxonomy" id="3483"/>
    <lineage>
        <taxon>Eukaryota</taxon>
        <taxon>Viridiplantae</taxon>
        <taxon>Streptophyta</taxon>
        <taxon>Embryophyta</taxon>
        <taxon>Tracheophyta</taxon>
        <taxon>Spermatophyta</taxon>
        <taxon>Magnoliopsida</taxon>
        <taxon>eudicotyledons</taxon>
        <taxon>Gunneridae</taxon>
        <taxon>Pentapetalae</taxon>
        <taxon>rosids</taxon>
        <taxon>fabids</taxon>
        <taxon>Rosales</taxon>
        <taxon>Cannabaceae</taxon>
        <taxon>Cannabis</taxon>
    </lineage>
</organism>
<feature type="domain" description="Protein kinase" evidence="13">
    <location>
        <begin position="333"/>
        <end position="613"/>
    </location>
</feature>
<dbReference type="FunFam" id="3.30.430.20:FF:000017">
    <property type="entry name" value="Cysteine-rich receptor-like protein kinase 2"/>
    <property type="match status" value="1"/>
</dbReference>
<evidence type="ECO:0000256" key="2">
    <source>
        <dbReference type="ARBA" id="ARBA00022679"/>
    </source>
</evidence>
<keyword evidence="7 10" id="KW-0067">ATP-binding</keyword>
<keyword evidence="8" id="KW-0675">Receptor</keyword>
<dbReference type="PROSITE" id="PS00108">
    <property type="entry name" value="PROTEIN_KINASE_ST"/>
    <property type="match status" value="1"/>
</dbReference>
<dbReference type="SMART" id="SM00220">
    <property type="entry name" value="S_TKc"/>
    <property type="match status" value="1"/>
</dbReference>
<evidence type="ECO:0000313" key="15">
    <source>
        <dbReference type="EMBL" id="KAF4398465.1"/>
    </source>
</evidence>
<dbReference type="FunFam" id="3.30.430.20:FF:000014">
    <property type="entry name" value="Cysteine-rich receptor-like protein kinase 2"/>
    <property type="match status" value="1"/>
</dbReference>
<evidence type="ECO:0000256" key="11">
    <source>
        <dbReference type="SAM" id="Phobius"/>
    </source>
</evidence>
<dbReference type="FunFam" id="3.30.200.20:FF:000177">
    <property type="entry name" value="Cysteine-rich receptor-like protein kinase 2"/>
    <property type="match status" value="1"/>
</dbReference>
<keyword evidence="11" id="KW-0812">Transmembrane</keyword>
<evidence type="ECO:0000256" key="5">
    <source>
        <dbReference type="ARBA" id="ARBA00022741"/>
    </source>
</evidence>
<evidence type="ECO:0000256" key="10">
    <source>
        <dbReference type="PROSITE-ProRule" id="PRU10141"/>
    </source>
</evidence>
<evidence type="ECO:0000256" key="8">
    <source>
        <dbReference type="ARBA" id="ARBA00023170"/>
    </source>
</evidence>
<feature type="binding site" evidence="10">
    <location>
        <position position="367"/>
    </location>
    <ligand>
        <name>ATP</name>
        <dbReference type="ChEBI" id="CHEBI:30616"/>
    </ligand>
</feature>
<dbReference type="InterPro" id="IPR011009">
    <property type="entry name" value="Kinase-like_dom_sf"/>
</dbReference>
<keyword evidence="9" id="KW-0325">Glycoprotein</keyword>
<dbReference type="CDD" id="cd23509">
    <property type="entry name" value="Gnk2-like"/>
    <property type="match status" value="2"/>
</dbReference>
<proteinExistence type="predicted"/>
<keyword evidence="3 12" id="KW-0732">Signal</keyword>
<evidence type="ECO:0000256" key="1">
    <source>
        <dbReference type="ARBA" id="ARBA00022527"/>
    </source>
</evidence>
<feature type="chain" id="PRO_5029844316" description="Cysteine-rich receptor-like protein kinase 2" evidence="12">
    <location>
        <begin position="22"/>
        <end position="664"/>
    </location>
</feature>
<feature type="signal peptide" evidence="12">
    <location>
        <begin position="1"/>
        <end position="21"/>
    </location>
</feature>
<dbReference type="AlphaFoldDB" id="A0A7J6HTX6"/>
<dbReference type="InterPro" id="IPR038408">
    <property type="entry name" value="GNK2_sf"/>
</dbReference>
<dbReference type="Proteomes" id="UP000583929">
    <property type="component" value="Unassembled WGS sequence"/>
</dbReference>
<dbReference type="InterPro" id="IPR002902">
    <property type="entry name" value="GNK2"/>
</dbReference>
<dbReference type="Pfam" id="PF01657">
    <property type="entry name" value="Stress-antifung"/>
    <property type="match status" value="2"/>
</dbReference>
<dbReference type="PROSITE" id="PS51473">
    <property type="entry name" value="GNK2"/>
    <property type="match status" value="2"/>
</dbReference>
<evidence type="ECO:0000256" key="12">
    <source>
        <dbReference type="SAM" id="SignalP"/>
    </source>
</evidence>
<sequence length="664" mass="73308">MASKLVIIIIGWWLWLQALRASPQTKLLKEACSPYNATDFADFFSNLNTTLSDLGAQIREGDKWFATAQQARGSDPVYAMAQCRNYLSSADCAACFAAAEKQIHNCSAANGARIIYDGCFLRYEANEFFDQATVQGNVAIFCGKQTIPPSAEAAAAFTSTVDDVLLALQAATPKINGYFAAEKRQVPVSVAGDRNLTVYGVAQCAHTVSRSGCLDCLKVAYANLQHCLPDLDGKAIDAGCFLRYSNASFFDDNQTTNLAPYLNGNSSKKKVIIGVVSGVGALVLFIILGIFIWFKRYFKKSQPLARGNIIGSTELQGPVNFKYNDLKHATKNFSEQTKLGEGGFGDVYKGSLKNGKIVAVKKLAIGKTERGKADFESEVRLISNVHHRNLVRLLGCCNSGPQLLLVYEYMPNSSLDRFLFGEQRSRNLSWSERHNIIMGTARGLAYLHEEFHVCIIHRDIKTSNILLDDDFNPRIADFGLAKLLPQDRSHLSTRFAGTLGYTAPEYAIHGQLSEKADTYSYGVVVLEIISGQKSTEIRAESDSDSQYLLQRAWNLYENKKHIELVDEKLEVDEYEKETVKKIIEIALMCVQSSPALRPTMSEVVVLLKTKNYYSSSSSSIIEESQPLTRPVFVDVSQKSRDNSTSTASSTISNATVSISRISGR</sequence>
<evidence type="ECO:0008006" key="17">
    <source>
        <dbReference type="Google" id="ProtNLM"/>
    </source>
</evidence>
<dbReference type="GO" id="GO:0004674">
    <property type="term" value="F:protein serine/threonine kinase activity"/>
    <property type="evidence" value="ECO:0007669"/>
    <property type="project" value="UniProtKB-KW"/>
</dbReference>
<dbReference type="InterPro" id="IPR017441">
    <property type="entry name" value="Protein_kinase_ATP_BS"/>
</dbReference>
<accession>A0A7J6HTX6</accession>
<keyword evidence="1" id="KW-0723">Serine/threonine-protein kinase</keyword>
<feature type="domain" description="Gnk2-homologous" evidence="14">
    <location>
        <begin position="25"/>
        <end position="128"/>
    </location>
</feature>
<keyword evidence="11" id="KW-0472">Membrane</keyword>
<keyword evidence="2" id="KW-0808">Transferase</keyword>
<keyword evidence="11" id="KW-1133">Transmembrane helix</keyword>
<evidence type="ECO:0000256" key="6">
    <source>
        <dbReference type="ARBA" id="ARBA00022777"/>
    </source>
</evidence>
<dbReference type="CDD" id="cd14066">
    <property type="entry name" value="STKc_IRAK"/>
    <property type="match status" value="1"/>
</dbReference>
<gene>
    <name evidence="15" type="ORF">G4B88_025444</name>
</gene>
<keyword evidence="5 10" id="KW-0547">Nucleotide-binding</keyword>
<protein>
    <recommendedName>
        <fullName evidence="17">Cysteine-rich receptor-like protein kinase 2</fullName>
    </recommendedName>
</protein>
<dbReference type="InterPro" id="IPR008271">
    <property type="entry name" value="Ser/Thr_kinase_AS"/>
</dbReference>
<reference evidence="15 16" key="1">
    <citation type="journal article" date="2020" name="bioRxiv">
        <title>Sequence and annotation of 42 cannabis genomes reveals extensive copy number variation in cannabinoid synthesis and pathogen resistance genes.</title>
        <authorList>
            <person name="Mckernan K.J."/>
            <person name="Helbert Y."/>
            <person name="Kane L.T."/>
            <person name="Ebling H."/>
            <person name="Zhang L."/>
            <person name="Liu B."/>
            <person name="Eaton Z."/>
            <person name="Mclaughlin S."/>
            <person name="Kingan S."/>
            <person name="Baybayan P."/>
            <person name="Concepcion G."/>
            <person name="Jordan M."/>
            <person name="Riva A."/>
            <person name="Barbazuk W."/>
            <person name="Harkins T."/>
        </authorList>
    </citation>
    <scope>NUCLEOTIDE SEQUENCE [LARGE SCALE GENOMIC DNA]</scope>
    <source>
        <strain evidence="16">cv. Jamaican Lion 4</strain>
        <tissue evidence="15">Leaf</tissue>
    </source>
</reference>
<evidence type="ECO:0000259" key="13">
    <source>
        <dbReference type="PROSITE" id="PS50011"/>
    </source>
</evidence>
<name>A0A7J6HTX6_CANSA</name>
<dbReference type="PANTHER" id="PTHR47973">
    <property type="entry name" value="CYSTEINE-RICH RECEPTOR-LIKE PROTEIN KINASE 3"/>
    <property type="match status" value="1"/>
</dbReference>
<feature type="transmembrane region" description="Helical" evidence="11">
    <location>
        <begin position="271"/>
        <end position="294"/>
    </location>
</feature>
<evidence type="ECO:0000256" key="4">
    <source>
        <dbReference type="ARBA" id="ARBA00022737"/>
    </source>
</evidence>
<comment type="caution">
    <text evidence="15">The sequence shown here is derived from an EMBL/GenBank/DDBJ whole genome shotgun (WGS) entry which is preliminary data.</text>
</comment>
<dbReference type="InterPro" id="IPR052059">
    <property type="entry name" value="CR_Ser/Thr_kinase"/>
</dbReference>
<keyword evidence="16" id="KW-1185">Reference proteome</keyword>
<evidence type="ECO:0000256" key="7">
    <source>
        <dbReference type="ARBA" id="ARBA00022840"/>
    </source>
</evidence>
<evidence type="ECO:0000313" key="16">
    <source>
        <dbReference type="Proteomes" id="UP000583929"/>
    </source>
</evidence>
<dbReference type="GO" id="GO:0005524">
    <property type="term" value="F:ATP binding"/>
    <property type="evidence" value="ECO:0007669"/>
    <property type="project" value="UniProtKB-UniRule"/>
</dbReference>
<dbReference type="PROSITE" id="PS50011">
    <property type="entry name" value="PROTEIN_KINASE_DOM"/>
    <property type="match status" value="1"/>
</dbReference>
<evidence type="ECO:0000256" key="3">
    <source>
        <dbReference type="ARBA" id="ARBA00022729"/>
    </source>
</evidence>
<dbReference type="Gene3D" id="3.30.200.20">
    <property type="entry name" value="Phosphorylase Kinase, domain 1"/>
    <property type="match status" value="1"/>
</dbReference>
<dbReference type="SUPFAM" id="SSF56112">
    <property type="entry name" value="Protein kinase-like (PK-like)"/>
    <property type="match status" value="1"/>
</dbReference>
<keyword evidence="6" id="KW-0418">Kinase</keyword>
<dbReference type="InterPro" id="IPR000719">
    <property type="entry name" value="Prot_kinase_dom"/>
</dbReference>
<feature type="domain" description="Gnk2-homologous" evidence="14">
    <location>
        <begin position="139"/>
        <end position="249"/>
    </location>
</feature>